<name>S7T9A0_DESML</name>
<evidence type="ECO:0000256" key="1">
    <source>
        <dbReference type="ARBA" id="ARBA00004651"/>
    </source>
</evidence>
<protein>
    <recommendedName>
        <fullName evidence="4 14">Undecaprenyl-diphosphatase</fullName>
        <ecNumber evidence="3 14">3.6.1.27</ecNumber>
    </recommendedName>
    <alternativeName>
        <fullName evidence="12 14">Bacitracin resistance protein</fullName>
    </alternativeName>
    <alternativeName>
        <fullName evidence="11 14">Undecaprenyl pyrophosphate phosphatase</fullName>
    </alternativeName>
</protein>
<evidence type="ECO:0000313" key="16">
    <source>
        <dbReference type="Proteomes" id="UP000014977"/>
    </source>
</evidence>
<evidence type="ECO:0000256" key="6">
    <source>
        <dbReference type="ARBA" id="ARBA00022692"/>
    </source>
</evidence>
<evidence type="ECO:0000256" key="5">
    <source>
        <dbReference type="ARBA" id="ARBA00022475"/>
    </source>
</evidence>
<comment type="subcellular location">
    <subcellularLocation>
        <location evidence="1 14">Cell membrane</location>
        <topology evidence="1 14">Multi-pass membrane protein</topology>
    </subcellularLocation>
</comment>
<dbReference type="InterPro" id="IPR003824">
    <property type="entry name" value="UppP"/>
</dbReference>
<feature type="transmembrane region" description="Helical" evidence="14">
    <location>
        <begin position="265"/>
        <end position="291"/>
    </location>
</feature>
<organism evidence="15 16">
    <name type="scientific">Desulfococcus multivorans DSM 2059</name>
    <dbReference type="NCBI Taxonomy" id="1121405"/>
    <lineage>
        <taxon>Bacteria</taxon>
        <taxon>Pseudomonadati</taxon>
        <taxon>Thermodesulfobacteriota</taxon>
        <taxon>Desulfobacteria</taxon>
        <taxon>Desulfobacterales</taxon>
        <taxon>Desulfococcaceae</taxon>
        <taxon>Desulfococcus</taxon>
    </lineage>
</organism>
<dbReference type="GO" id="GO:0009252">
    <property type="term" value="P:peptidoglycan biosynthetic process"/>
    <property type="evidence" value="ECO:0007669"/>
    <property type="project" value="UniProtKB-KW"/>
</dbReference>
<dbReference type="Proteomes" id="UP000014977">
    <property type="component" value="Unassembled WGS sequence"/>
</dbReference>
<comment type="catalytic activity">
    <reaction evidence="13 14">
        <text>di-trans,octa-cis-undecaprenyl diphosphate + H2O = di-trans,octa-cis-undecaprenyl phosphate + phosphate + H(+)</text>
        <dbReference type="Rhea" id="RHEA:28094"/>
        <dbReference type="ChEBI" id="CHEBI:15377"/>
        <dbReference type="ChEBI" id="CHEBI:15378"/>
        <dbReference type="ChEBI" id="CHEBI:43474"/>
        <dbReference type="ChEBI" id="CHEBI:58405"/>
        <dbReference type="ChEBI" id="CHEBI:60392"/>
        <dbReference type="EC" id="3.6.1.27"/>
    </reaction>
</comment>
<proteinExistence type="inferred from homology"/>
<evidence type="ECO:0000313" key="15">
    <source>
        <dbReference type="EMBL" id="EPR33191.1"/>
    </source>
</evidence>
<keyword evidence="9 14" id="KW-0472">Membrane</keyword>
<keyword evidence="5 14" id="KW-1003">Cell membrane</keyword>
<dbReference type="GO" id="GO:0050380">
    <property type="term" value="F:undecaprenyl-diphosphatase activity"/>
    <property type="evidence" value="ECO:0007669"/>
    <property type="project" value="UniProtKB-UniRule"/>
</dbReference>
<accession>S7T9A0</accession>
<keyword evidence="14" id="KW-0961">Cell wall biogenesis/degradation</keyword>
<dbReference type="AlphaFoldDB" id="S7T9A0"/>
<evidence type="ECO:0000256" key="8">
    <source>
        <dbReference type="ARBA" id="ARBA00022989"/>
    </source>
</evidence>
<dbReference type="eggNOG" id="COG1968">
    <property type="taxonomic scope" value="Bacteria"/>
</dbReference>
<gene>
    <name evidence="14" type="primary">uppP</name>
    <name evidence="15" type="ORF">dsmv_3540</name>
</gene>
<feature type="transmembrane region" description="Helical" evidence="14">
    <location>
        <begin position="142"/>
        <end position="160"/>
    </location>
</feature>
<evidence type="ECO:0000256" key="7">
    <source>
        <dbReference type="ARBA" id="ARBA00022801"/>
    </source>
</evidence>
<feature type="transmembrane region" description="Helical" evidence="14">
    <location>
        <begin position="311"/>
        <end position="328"/>
    </location>
</feature>
<evidence type="ECO:0000256" key="13">
    <source>
        <dbReference type="ARBA" id="ARBA00047594"/>
    </source>
</evidence>
<evidence type="ECO:0000256" key="12">
    <source>
        <dbReference type="ARBA" id="ARBA00032932"/>
    </source>
</evidence>
<sequence length="329" mass="35095">MSDSDIGNLSASEKTAPLKMNKYLWTLILGGMCLWGLATVFPGGGFLIEHPGEGNGFQWYHAVVLGIVEGVTEYLPVSSTGHLLLVQHFMGLTATKTGKAAADAYAVIIQIGAILAVLSLYRRRSGRIALGLIGRDPEGLRLAVMLVISFIPAAVVGLCLGDRIKAHLFGPWPIAIGWLVGGIVILMMPNLQNRSKQISIENIQWRQALAIGLFQVFALWPGISRSLATIIGGIVAGMGLVAAVEFSFLLGLITLGAATVYEMAGYGLLVVAEYGVTLPLVGIICSFAAAWVSVKWLVAYLHQRGLALFGYYRILLAAVTGILLFCGIL</sequence>
<comment type="miscellaneous">
    <text evidence="14">Bacitracin is thought to be involved in the inhibition of peptidoglycan synthesis by sequestering undecaprenyl diphosphate, thereby reducing the pool of lipid carrier available.</text>
</comment>
<keyword evidence="14" id="KW-0573">Peptidoglycan synthesis</keyword>
<reference evidence="15 16" key="1">
    <citation type="journal article" date="2013" name="Genome Announc.">
        <title>Draft genome sequences for three mercury-methylating, sulfate-reducing bacteria.</title>
        <authorList>
            <person name="Brown S.D."/>
            <person name="Hurt R.A.Jr."/>
            <person name="Gilmour C.C."/>
            <person name="Elias D.A."/>
        </authorList>
    </citation>
    <scope>NUCLEOTIDE SEQUENCE [LARGE SCALE GENOMIC DNA]</scope>
    <source>
        <strain evidence="15 16">DSM 2059</strain>
    </source>
</reference>
<dbReference type="GO" id="GO:0008360">
    <property type="term" value="P:regulation of cell shape"/>
    <property type="evidence" value="ECO:0007669"/>
    <property type="project" value="UniProtKB-KW"/>
</dbReference>
<keyword evidence="16" id="KW-1185">Reference proteome</keyword>
<dbReference type="PANTHER" id="PTHR30622">
    <property type="entry name" value="UNDECAPRENYL-DIPHOSPHATASE"/>
    <property type="match status" value="1"/>
</dbReference>
<comment type="similarity">
    <text evidence="2 14">Belongs to the UppP family.</text>
</comment>
<dbReference type="STRING" id="897.B2D07_14685"/>
<feature type="transmembrane region" description="Helical" evidence="14">
    <location>
        <begin position="203"/>
        <end position="223"/>
    </location>
</feature>
<evidence type="ECO:0000256" key="11">
    <source>
        <dbReference type="ARBA" id="ARBA00032707"/>
    </source>
</evidence>
<feature type="transmembrane region" description="Helical" evidence="14">
    <location>
        <begin position="104"/>
        <end position="121"/>
    </location>
</feature>
<dbReference type="EMBL" id="ATHJ01000129">
    <property type="protein sequence ID" value="EPR33191.1"/>
    <property type="molecule type" value="Genomic_DNA"/>
</dbReference>
<dbReference type="GO" id="GO:0071555">
    <property type="term" value="P:cell wall organization"/>
    <property type="evidence" value="ECO:0007669"/>
    <property type="project" value="UniProtKB-KW"/>
</dbReference>
<comment type="function">
    <text evidence="14">Catalyzes the dephosphorylation of undecaprenyl diphosphate (UPP). Confers resistance to bacitracin.</text>
</comment>
<keyword evidence="6 14" id="KW-0812">Transmembrane</keyword>
<dbReference type="PATRIC" id="fig|1121405.3.peg.4138"/>
<evidence type="ECO:0000256" key="3">
    <source>
        <dbReference type="ARBA" id="ARBA00012374"/>
    </source>
</evidence>
<evidence type="ECO:0000256" key="14">
    <source>
        <dbReference type="HAMAP-Rule" id="MF_01006"/>
    </source>
</evidence>
<keyword evidence="10 14" id="KW-0046">Antibiotic resistance</keyword>
<feature type="transmembrane region" description="Helical" evidence="14">
    <location>
        <begin position="229"/>
        <end position="253"/>
    </location>
</feature>
<evidence type="ECO:0000256" key="9">
    <source>
        <dbReference type="ARBA" id="ARBA00023136"/>
    </source>
</evidence>
<feature type="transmembrane region" description="Helical" evidence="14">
    <location>
        <begin position="172"/>
        <end position="191"/>
    </location>
</feature>
<comment type="caution">
    <text evidence="15">The sequence shown here is derived from an EMBL/GenBank/DDBJ whole genome shotgun (WGS) entry which is preliminary data.</text>
</comment>
<keyword evidence="7 14" id="KW-0378">Hydrolase</keyword>
<dbReference type="GO" id="GO:0046677">
    <property type="term" value="P:response to antibiotic"/>
    <property type="evidence" value="ECO:0007669"/>
    <property type="project" value="UniProtKB-UniRule"/>
</dbReference>
<keyword evidence="8 14" id="KW-1133">Transmembrane helix</keyword>
<evidence type="ECO:0000256" key="10">
    <source>
        <dbReference type="ARBA" id="ARBA00023251"/>
    </source>
</evidence>
<dbReference type="GO" id="GO:0005886">
    <property type="term" value="C:plasma membrane"/>
    <property type="evidence" value="ECO:0007669"/>
    <property type="project" value="UniProtKB-SubCell"/>
</dbReference>
<dbReference type="HAMAP" id="MF_01006">
    <property type="entry name" value="Undec_diphosphatase"/>
    <property type="match status" value="1"/>
</dbReference>
<keyword evidence="14" id="KW-0133">Cell shape</keyword>
<evidence type="ECO:0000256" key="4">
    <source>
        <dbReference type="ARBA" id="ARBA00021581"/>
    </source>
</evidence>
<evidence type="ECO:0000256" key="2">
    <source>
        <dbReference type="ARBA" id="ARBA00010621"/>
    </source>
</evidence>
<dbReference type="EC" id="3.6.1.27" evidence="3 14"/>
<feature type="transmembrane region" description="Helical" evidence="14">
    <location>
        <begin position="23"/>
        <end position="48"/>
    </location>
</feature>
<dbReference type="Pfam" id="PF02673">
    <property type="entry name" value="BacA"/>
    <property type="match status" value="1"/>
</dbReference>
<dbReference type="PANTHER" id="PTHR30622:SF3">
    <property type="entry name" value="UNDECAPRENYL-DIPHOSPHATASE"/>
    <property type="match status" value="1"/>
</dbReference>